<evidence type="ECO:0000259" key="4">
    <source>
        <dbReference type="Pfam" id="PF13359"/>
    </source>
</evidence>
<dbReference type="AlphaFoldDB" id="F2TW17"/>
<gene>
    <name evidence="5" type="ORF">PTSG_00283</name>
</gene>
<dbReference type="EMBL" id="GL832955">
    <property type="protein sequence ID" value="EGD72263.1"/>
    <property type="molecule type" value="Genomic_DNA"/>
</dbReference>
<keyword evidence="6" id="KW-1185">Reference proteome</keyword>
<organism evidence="6">
    <name type="scientific">Salpingoeca rosetta (strain ATCC 50818 / BSB-021)</name>
    <dbReference type="NCBI Taxonomy" id="946362"/>
    <lineage>
        <taxon>Eukaryota</taxon>
        <taxon>Choanoflagellata</taxon>
        <taxon>Craspedida</taxon>
        <taxon>Salpingoecidae</taxon>
        <taxon>Salpingoeca</taxon>
    </lineage>
</organism>
<evidence type="ECO:0000256" key="2">
    <source>
        <dbReference type="ARBA" id="ARBA00022723"/>
    </source>
</evidence>
<dbReference type="GeneID" id="16067552"/>
<accession>F2TW17</accession>
<feature type="region of interest" description="Disordered" evidence="3">
    <location>
        <begin position="1"/>
        <end position="21"/>
    </location>
</feature>
<evidence type="ECO:0000313" key="6">
    <source>
        <dbReference type="Proteomes" id="UP000007799"/>
    </source>
</evidence>
<comment type="cofactor">
    <cofactor evidence="1">
        <name>a divalent metal cation</name>
        <dbReference type="ChEBI" id="CHEBI:60240"/>
    </cofactor>
</comment>
<dbReference type="OMA" id="STHDITM"/>
<evidence type="ECO:0000313" key="5">
    <source>
        <dbReference type="EMBL" id="EGD72263.1"/>
    </source>
</evidence>
<dbReference type="InterPro" id="IPR027806">
    <property type="entry name" value="HARBI1_dom"/>
</dbReference>
<dbReference type="InParanoid" id="F2TW17"/>
<keyword evidence="2" id="KW-0479">Metal-binding</keyword>
<dbReference type="Proteomes" id="UP000007799">
    <property type="component" value="Unassembled WGS sequence"/>
</dbReference>
<name>F2TW17_SALR5</name>
<evidence type="ECO:0000256" key="1">
    <source>
        <dbReference type="ARBA" id="ARBA00001968"/>
    </source>
</evidence>
<dbReference type="RefSeq" id="XP_004998834.1">
    <property type="nucleotide sequence ID" value="XM_004998777.1"/>
</dbReference>
<dbReference type="eggNOG" id="ENOG502RZYI">
    <property type="taxonomic scope" value="Eukaryota"/>
</dbReference>
<feature type="domain" description="DDE Tnp4" evidence="4">
    <location>
        <begin position="107"/>
        <end position="248"/>
    </location>
</feature>
<protein>
    <recommendedName>
        <fullName evidence="4">DDE Tnp4 domain-containing protein</fullName>
    </recommendedName>
</protein>
<dbReference type="KEGG" id="sre:PTSG_00283"/>
<dbReference type="GO" id="GO:0046872">
    <property type="term" value="F:metal ion binding"/>
    <property type="evidence" value="ECO:0007669"/>
    <property type="project" value="UniProtKB-KW"/>
</dbReference>
<sequence>MVLGLGASDSLSRTENDTTTETKPEAVCLALSINNENEKASLGPQFAGTTHGESELSVLINKIVTDLYTKHHARLRHSKYLTQDHFVEQYSAAIHNKGNAHDVFGFIDGTMYWICRPSIHQSAAYTGYKRAHVLKYQGVSLPNGMIASATGPYPGRWHDSRCFYSSGVANWIDGIVPGMRLGGDNAYATSHRVIVVNNHPELKRVRVAVEWGFGNVANHWRFLRFSSNLRVGLSPVGKYIALGFLLTNCHVCLYGCEASTYFHVSPPRLESYLFSP</sequence>
<evidence type="ECO:0000256" key="3">
    <source>
        <dbReference type="SAM" id="MobiDB-lite"/>
    </source>
</evidence>
<reference evidence="5" key="1">
    <citation type="submission" date="2009-08" db="EMBL/GenBank/DDBJ databases">
        <title>Annotation of Salpingoeca rosetta.</title>
        <authorList>
            <consortium name="The Broad Institute Genome Sequencing Platform"/>
            <person name="Russ C."/>
            <person name="Cuomo C."/>
            <person name="Burger G."/>
            <person name="Gray M.W."/>
            <person name="Holland P.W.H."/>
            <person name="King N."/>
            <person name="Lang F.B.F."/>
            <person name="Roger A.J."/>
            <person name="Ruiz-Trillo I."/>
            <person name="Young S.K."/>
            <person name="Zeng Q."/>
            <person name="Gargeya S."/>
            <person name="Alvarado L."/>
            <person name="Berlin A."/>
            <person name="Chapman S.B."/>
            <person name="Chen Z."/>
            <person name="Freedman E."/>
            <person name="Gellesch M."/>
            <person name="Goldberg J."/>
            <person name="Griggs A."/>
            <person name="Gujja S."/>
            <person name="Heilman E."/>
            <person name="Heiman D."/>
            <person name="Howarth C."/>
            <person name="Mehta T."/>
            <person name="Neiman D."/>
            <person name="Pearson M."/>
            <person name="Roberts A."/>
            <person name="Saif S."/>
            <person name="Shea T."/>
            <person name="Shenoy N."/>
            <person name="Sisk P."/>
            <person name="Stolte C."/>
            <person name="Sykes S."/>
            <person name="White J."/>
            <person name="Yandava C."/>
            <person name="Haas B."/>
            <person name="Nusbaum C."/>
            <person name="Birren B."/>
        </authorList>
    </citation>
    <scope>NUCLEOTIDE SEQUENCE [LARGE SCALE GENOMIC DNA]</scope>
    <source>
        <strain evidence="5">ATCC 50818</strain>
    </source>
</reference>
<proteinExistence type="predicted"/>
<feature type="compositionally biased region" description="Basic and acidic residues" evidence="3">
    <location>
        <begin position="12"/>
        <end position="21"/>
    </location>
</feature>
<dbReference type="OrthoDB" id="5978526at2759"/>
<dbReference type="Pfam" id="PF13359">
    <property type="entry name" value="DDE_Tnp_4"/>
    <property type="match status" value="1"/>
</dbReference>